<protein>
    <submittedName>
        <fullName evidence="1">Unannotated protein</fullName>
    </submittedName>
</protein>
<dbReference type="AlphaFoldDB" id="A0A6J7C5R6"/>
<gene>
    <name evidence="1" type="ORF">UFOPK3267_02938</name>
</gene>
<evidence type="ECO:0000313" key="1">
    <source>
        <dbReference type="EMBL" id="CAB4853407.1"/>
    </source>
</evidence>
<name>A0A6J7C5R6_9ZZZZ</name>
<reference evidence="1" key="1">
    <citation type="submission" date="2020-05" db="EMBL/GenBank/DDBJ databases">
        <authorList>
            <person name="Chiriac C."/>
            <person name="Salcher M."/>
            <person name="Ghai R."/>
            <person name="Kavagutti S V."/>
        </authorList>
    </citation>
    <scope>NUCLEOTIDE SEQUENCE</scope>
</reference>
<proteinExistence type="predicted"/>
<sequence>MERLQRKCGGPVVRCKAEHHIQEIGGAPCSFDHRHPHLGGQPFHTGCVQAHQGLSAGDLVGLEVHDRLVDEVERAGVEGSHHLRFQIVLGGVDGQH</sequence>
<accession>A0A6J7C5R6</accession>
<dbReference type="EMBL" id="CAFBIY010000251">
    <property type="protein sequence ID" value="CAB4853407.1"/>
    <property type="molecule type" value="Genomic_DNA"/>
</dbReference>
<organism evidence="1">
    <name type="scientific">freshwater metagenome</name>
    <dbReference type="NCBI Taxonomy" id="449393"/>
    <lineage>
        <taxon>unclassified sequences</taxon>
        <taxon>metagenomes</taxon>
        <taxon>ecological metagenomes</taxon>
    </lineage>
</organism>